<evidence type="ECO:0000313" key="2">
    <source>
        <dbReference type="EMBL" id="MFC4268441.1"/>
    </source>
</evidence>
<comment type="caution">
    <text evidence="2">The sequence shown here is derived from an EMBL/GenBank/DDBJ whole genome shotgun (WGS) entry which is preliminary data.</text>
</comment>
<organism evidence="2 3">
    <name type="scientific">Polaribacter marinivivus</name>
    <dbReference type="NCBI Taxonomy" id="1524260"/>
    <lineage>
        <taxon>Bacteria</taxon>
        <taxon>Pseudomonadati</taxon>
        <taxon>Bacteroidota</taxon>
        <taxon>Flavobacteriia</taxon>
        <taxon>Flavobacteriales</taxon>
        <taxon>Flavobacteriaceae</taxon>
    </lineage>
</organism>
<sequence>MSKKVKNIRLLFISISSLYIFLYMEFSERIYNVITLLTESNSGSGFGIYIFIIIIKYLMLCFALLSMVLYIKTIFKRDESS</sequence>
<keyword evidence="1" id="KW-1133">Transmembrane helix</keyword>
<evidence type="ECO:0000256" key="1">
    <source>
        <dbReference type="SAM" id="Phobius"/>
    </source>
</evidence>
<keyword evidence="1" id="KW-0812">Transmembrane</keyword>
<dbReference type="EMBL" id="JBHSCY010000001">
    <property type="protein sequence ID" value="MFC4268441.1"/>
    <property type="molecule type" value="Genomic_DNA"/>
</dbReference>
<gene>
    <name evidence="2" type="ORF">ACFOWD_05945</name>
</gene>
<feature type="transmembrane region" description="Helical" evidence="1">
    <location>
        <begin position="7"/>
        <end position="26"/>
    </location>
</feature>
<protein>
    <submittedName>
        <fullName evidence="2">Uncharacterized protein</fullName>
    </submittedName>
</protein>
<feature type="transmembrane region" description="Helical" evidence="1">
    <location>
        <begin position="46"/>
        <end position="71"/>
    </location>
</feature>
<reference evidence="3" key="1">
    <citation type="journal article" date="2019" name="Int. J. Syst. Evol. Microbiol.">
        <title>The Global Catalogue of Microorganisms (GCM) 10K type strain sequencing project: providing services to taxonomists for standard genome sequencing and annotation.</title>
        <authorList>
            <consortium name="The Broad Institute Genomics Platform"/>
            <consortium name="The Broad Institute Genome Sequencing Center for Infectious Disease"/>
            <person name="Wu L."/>
            <person name="Ma J."/>
        </authorList>
    </citation>
    <scope>NUCLEOTIDE SEQUENCE [LARGE SCALE GENOMIC DNA]</scope>
    <source>
        <strain evidence="3">CECT 8655</strain>
    </source>
</reference>
<dbReference type="RefSeq" id="WP_377408915.1">
    <property type="nucleotide sequence ID" value="NZ_JBHSCY010000001.1"/>
</dbReference>
<accession>A0ABV8R7S4</accession>
<proteinExistence type="predicted"/>
<keyword evidence="3" id="KW-1185">Reference proteome</keyword>
<dbReference type="Proteomes" id="UP001595826">
    <property type="component" value="Unassembled WGS sequence"/>
</dbReference>
<keyword evidence="1" id="KW-0472">Membrane</keyword>
<name>A0ABV8R7S4_9FLAO</name>
<evidence type="ECO:0000313" key="3">
    <source>
        <dbReference type="Proteomes" id="UP001595826"/>
    </source>
</evidence>